<gene>
    <name evidence="2" type="ORF">SAMN05518684_103355</name>
</gene>
<dbReference type="EMBL" id="FOGT01000003">
    <property type="protein sequence ID" value="SER76609.1"/>
    <property type="molecule type" value="Genomic_DNA"/>
</dbReference>
<evidence type="ECO:0000313" key="3">
    <source>
        <dbReference type="Proteomes" id="UP000198571"/>
    </source>
</evidence>
<sequence length="81" mass="8840">MVALKLKEMSKQERINIIIVFALLGAAVAVGIFVGTNEEWIASRNFTAGYMAGSLLAAVVLFSIYRSIAFIFEKMGGSHKK</sequence>
<keyword evidence="1" id="KW-1133">Transmembrane helix</keyword>
<proteinExistence type="predicted"/>
<dbReference type="RefSeq" id="WP_245732954.1">
    <property type="nucleotide sequence ID" value="NZ_FOGT01000003.1"/>
</dbReference>
<evidence type="ECO:0000256" key="1">
    <source>
        <dbReference type="SAM" id="Phobius"/>
    </source>
</evidence>
<protein>
    <submittedName>
        <fullName evidence="2">Uncharacterized protein</fullName>
    </submittedName>
</protein>
<dbReference type="AlphaFoldDB" id="A0A1H9RXI9"/>
<reference evidence="3" key="1">
    <citation type="submission" date="2016-10" db="EMBL/GenBank/DDBJ databases">
        <authorList>
            <person name="Varghese N."/>
            <person name="Submissions S."/>
        </authorList>
    </citation>
    <scope>NUCLEOTIDE SEQUENCE [LARGE SCALE GENOMIC DNA]</scope>
    <source>
        <strain evidence="3">S9</strain>
    </source>
</reference>
<keyword evidence="1" id="KW-0472">Membrane</keyword>
<organism evidence="2 3">
    <name type="scientific">Salipaludibacillus aurantiacus</name>
    <dbReference type="NCBI Taxonomy" id="1601833"/>
    <lineage>
        <taxon>Bacteria</taxon>
        <taxon>Bacillati</taxon>
        <taxon>Bacillota</taxon>
        <taxon>Bacilli</taxon>
        <taxon>Bacillales</taxon>
        <taxon>Bacillaceae</taxon>
    </lineage>
</organism>
<feature type="transmembrane region" description="Helical" evidence="1">
    <location>
        <begin position="15"/>
        <end position="36"/>
    </location>
</feature>
<evidence type="ECO:0000313" key="2">
    <source>
        <dbReference type="EMBL" id="SER76609.1"/>
    </source>
</evidence>
<name>A0A1H9RXI9_9BACI</name>
<dbReference type="Proteomes" id="UP000198571">
    <property type="component" value="Unassembled WGS sequence"/>
</dbReference>
<keyword evidence="3" id="KW-1185">Reference proteome</keyword>
<feature type="transmembrane region" description="Helical" evidence="1">
    <location>
        <begin position="48"/>
        <end position="72"/>
    </location>
</feature>
<keyword evidence="1" id="KW-0812">Transmembrane</keyword>
<accession>A0A1H9RXI9</accession>